<evidence type="ECO:0000313" key="5">
    <source>
        <dbReference type="Proteomes" id="UP000187499"/>
    </source>
</evidence>
<dbReference type="InterPro" id="IPR012354">
    <property type="entry name" value="Esterase_lipase"/>
</dbReference>
<evidence type="ECO:0000256" key="1">
    <source>
        <dbReference type="PIRSR" id="PIRSR017388-1"/>
    </source>
</evidence>
<gene>
    <name evidence="4" type="ORF">BTM29_07230</name>
</gene>
<accession>A0A1P8Q695</accession>
<dbReference type="Proteomes" id="UP000187499">
    <property type="component" value="Chromosome"/>
</dbReference>
<dbReference type="EMBL" id="CP019323">
    <property type="protein sequence ID" value="APX73359.1"/>
    <property type="molecule type" value="Genomic_DNA"/>
</dbReference>
<feature type="domain" description="Serine aminopeptidase S33" evidence="3">
    <location>
        <begin position="11"/>
        <end position="211"/>
    </location>
</feature>
<dbReference type="SUPFAM" id="SSF53474">
    <property type="entry name" value="alpha/beta-Hydrolases"/>
    <property type="match status" value="1"/>
</dbReference>
<keyword evidence="5" id="KW-1185">Reference proteome</keyword>
<dbReference type="AlphaFoldDB" id="A0A1P8Q695"/>
<dbReference type="PIRSF" id="PIRSF017388">
    <property type="entry name" value="Esterase_lipase"/>
    <property type="match status" value="1"/>
</dbReference>
<dbReference type="Pfam" id="PF12146">
    <property type="entry name" value="Hydrolase_4"/>
    <property type="match status" value="1"/>
</dbReference>
<dbReference type="STRING" id="1847728.BTM29_07230"/>
<dbReference type="Gene3D" id="3.40.50.1820">
    <property type="entry name" value="alpha/beta hydrolase"/>
    <property type="match status" value="1"/>
</dbReference>
<feature type="active site" description="Charge relay system" evidence="1">
    <location>
        <position position="218"/>
    </location>
</feature>
<proteinExistence type="predicted"/>
<dbReference type="GO" id="GO:0052689">
    <property type="term" value="F:carboxylic ester hydrolase activity"/>
    <property type="evidence" value="ECO:0007669"/>
    <property type="project" value="InterPro"/>
</dbReference>
<dbReference type="InterPro" id="IPR029058">
    <property type="entry name" value="AB_hydrolase_fold"/>
</dbReference>
<evidence type="ECO:0000259" key="3">
    <source>
        <dbReference type="Pfam" id="PF12146"/>
    </source>
</evidence>
<evidence type="ECO:0000313" key="4">
    <source>
        <dbReference type="EMBL" id="APX73359.1"/>
    </source>
</evidence>
<feature type="active site" description="Charge relay system" evidence="1">
    <location>
        <position position="191"/>
    </location>
</feature>
<organism evidence="4 5">
    <name type="scientific">Companilactobacillus allii</name>
    <dbReference type="NCBI Taxonomy" id="1847728"/>
    <lineage>
        <taxon>Bacteria</taxon>
        <taxon>Bacillati</taxon>
        <taxon>Bacillota</taxon>
        <taxon>Bacilli</taxon>
        <taxon>Lactobacillales</taxon>
        <taxon>Lactobacillaceae</taxon>
        <taxon>Companilactobacillus</taxon>
    </lineage>
</organism>
<sequence>MPKPFFFNAGDKAVILLHSFSGTSNDQRLMGRMLERNNYSAYAPMFKGHGTNNPIDILDSGGPDEWWKQVNESVQFLKNHGKNDIYIFGLSLGAIFATKAVEEIPEIKAGGVFGSPILSNDFSNIRDAFMTYSKKVYEIKEVSETDKYADLRIIDSKIDAMLVNIRRTTNSVSDNLAEIKKPYFIGQGTRDKMVDPKAAEKVASIVGTRDFHQYDAGHVLTINRAHKELEGDVLNFLENIEDRNA</sequence>
<feature type="site" description="Important for substrate specificity" evidence="2">
    <location>
        <position position="139"/>
    </location>
</feature>
<dbReference type="InterPro" id="IPR022742">
    <property type="entry name" value="Hydrolase_4"/>
</dbReference>
<name>A0A1P8Q695_9LACO</name>
<protein>
    <submittedName>
        <fullName evidence="4">Carboxylesterase</fullName>
    </submittedName>
</protein>
<dbReference type="KEGG" id="lalw:BTM29_07230"/>
<feature type="active site" description="Nucleophile" evidence="1">
    <location>
        <position position="91"/>
    </location>
</feature>
<evidence type="ECO:0000256" key="2">
    <source>
        <dbReference type="PIRSR" id="PIRSR017388-3"/>
    </source>
</evidence>
<reference evidence="5" key="1">
    <citation type="submission" date="2016-12" db="EMBL/GenBank/DDBJ databases">
        <authorList>
            <person name="Jung M.Y."/>
            <person name="Lee S.H."/>
        </authorList>
    </citation>
    <scope>NUCLEOTIDE SEQUENCE [LARGE SCALE GENOMIC DNA]</scope>
    <source>
        <strain evidence="5">WiKim39</strain>
    </source>
</reference>